<organism evidence="1 2">
    <name type="scientific">Naganishia onofrii</name>
    <dbReference type="NCBI Taxonomy" id="1851511"/>
    <lineage>
        <taxon>Eukaryota</taxon>
        <taxon>Fungi</taxon>
        <taxon>Dikarya</taxon>
        <taxon>Basidiomycota</taxon>
        <taxon>Agaricomycotina</taxon>
        <taxon>Tremellomycetes</taxon>
        <taxon>Filobasidiales</taxon>
        <taxon>Filobasidiaceae</taxon>
        <taxon>Naganishia</taxon>
    </lineage>
</organism>
<dbReference type="Proteomes" id="UP001234202">
    <property type="component" value="Unassembled WGS sequence"/>
</dbReference>
<dbReference type="EMBL" id="JASBWV010000009">
    <property type="protein sequence ID" value="KAJ9124621.1"/>
    <property type="molecule type" value="Genomic_DNA"/>
</dbReference>
<evidence type="ECO:0000313" key="1">
    <source>
        <dbReference type="EMBL" id="KAJ9124621.1"/>
    </source>
</evidence>
<name>A0ACC2XML7_9TREE</name>
<comment type="caution">
    <text evidence="1">The sequence shown here is derived from an EMBL/GenBank/DDBJ whole genome shotgun (WGS) entry which is preliminary data.</text>
</comment>
<evidence type="ECO:0000313" key="2">
    <source>
        <dbReference type="Proteomes" id="UP001234202"/>
    </source>
</evidence>
<protein>
    <submittedName>
        <fullName evidence="1">Uncharacterized protein</fullName>
    </submittedName>
</protein>
<proteinExistence type="predicted"/>
<reference evidence="1" key="1">
    <citation type="submission" date="2023-04" db="EMBL/GenBank/DDBJ databases">
        <title>Draft Genome sequencing of Naganishia species isolated from polar environments using Oxford Nanopore Technology.</title>
        <authorList>
            <person name="Leo P."/>
            <person name="Venkateswaran K."/>
        </authorList>
    </citation>
    <scope>NUCLEOTIDE SEQUENCE</scope>
    <source>
        <strain evidence="1">DBVPG 5303</strain>
    </source>
</reference>
<sequence length="349" mass="39499">MATLPTDVILEIAECCAASLEFRTLVNIALASHEVHDALKKRLGQQVLVWDGNYVDLPGYDTDNERLVPSERWKEVKFLVLPRGSQDLYHGGRITLKRLLPKLRVIMALHIRKGVADRWHIHVCDATPLSQSLDKSALIMENILHHRFKLGQGETYDSGLALADLSRKTWTPPGLLPLYFSRNNDVELYTDTQVLLQLGGLLVWMGDEERRVTIEAIMFNDAGSASWYFEQVKSAIRKDPRCVYLEFELNTIESDDENPLLTLALFEFYASQHIALASSRILLKIGYGGTDYHHHIIYHPAGPNLELLLFHRLIELQGRGAPVITLTTVQSILRQLHSHDSPAINDILA</sequence>
<gene>
    <name evidence="1" type="ORF">QFC24_002988</name>
</gene>
<accession>A0ACC2XML7</accession>
<keyword evidence="2" id="KW-1185">Reference proteome</keyword>